<name>A0ABS0BYH2_9GAMM</name>
<keyword evidence="2" id="KW-1185">Reference proteome</keyword>
<dbReference type="SUPFAM" id="SSF53756">
    <property type="entry name" value="UDP-Glycosyltransferase/glycogen phosphorylase"/>
    <property type="match status" value="1"/>
</dbReference>
<gene>
    <name evidence="1" type="ORF">H8792_008855</name>
</gene>
<dbReference type="Gene3D" id="3.40.50.2000">
    <property type="entry name" value="Glycogen Phosphorylase B"/>
    <property type="match status" value="1"/>
</dbReference>
<reference evidence="1 2" key="2">
    <citation type="submission" date="2020-11" db="EMBL/GenBank/DDBJ databases">
        <title>Sulfur oxidizing isolate from Hospital Hole Sinkhole.</title>
        <authorList>
            <person name="Scott K.M."/>
        </authorList>
    </citation>
    <scope>NUCLEOTIDE SEQUENCE [LARGE SCALE GENOMIC DNA]</scope>
    <source>
        <strain evidence="1 2">HH1</strain>
    </source>
</reference>
<dbReference type="Proteomes" id="UP001193680">
    <property type="component" value="Unassembled WGS sequence"/>
</dbReference>
<sequence>MNPSTIHKILIIGHVWPEPNSSAAGSRMMQLIQQFLNADIVVTFATAAVDSPHAVDLQELGIHTARIELNDSSFDAFLKNLKPDAVLFDRFMIEEQFGWRVEKNCPDAVRILNTEDLHSLRHARHQLVKNADKTEYKLSHPKNHNPLEIQVLMGGDELTKREIAAIFRSDLSLMVSTFEMQLLQEYFQVPASQLYYMPLVYAPRNHNCRGFAERHHFISIGNFRHQPNWDAVLQLKQHIWPQLRRLTPNAELHIYGAYPPPKATALHSEKDGFLVKGWAQNAFESLEASRVLLAPLRFGAGIKGKLAEAMLCGTPSVTTPIGSEAMQLSTDWGGAVVENYASFIEAAAELYRNQQQWESAQQRGFKLFDRHFSQPHTAFENWIDKLNDYRSRLDEYRRRHFIGSLLNHHQHKSTQYMSQWIEAKNRVKDVI</sequence>
<protein>
    <submittedName>
        <fullName evidence="1">Glycosyltransferase family 4 protein</fullName>
    </submittedName>
</protein>
<dbReference type="EMBL" id="JACBGI020000018">
    <property type="protein sequence ID" value="MBF6058449.1"/>
    <property type="molecule type" value="Genomic_DNA"/>
</dbReference>
<reference evidence="1 2" key="1">
    <citation type="submission" date="2020-06" db="EMBL/GenBank/DDBJ databases">
        <authorList>
            <person name="Scott K."/>
        </authorList>
    </citation>
    <scope>NUCLEOTIDE SEQUENCE [LARGE SCALE GENOMIC DNA]</scope>
    <source>
        <strain evidence="1 2">HH1</strain>
    </source>
</reference>
<accession>A0ABS0BYH2</accession>
<evidence type="ECO:0000313" key="1">
    <source>
        <dbReference type="EMBL" id="MBF6058449.1"/>
    </source>
</evidence>
<evidence type="ECO:0000313" key="2">
    <source>
        <dbReference type="Proteomes" id="UP001193680"/>
    </source>
</evidence>
<proteinExistence type="predicted"/>
<dbReference type="CDD" id="cd03801">
    <property type="entry name" value="GT4_PimA-like"/>
    <property type="match status" value="1"/>
</dbReference>
<comment type="caution">
    <text evidence="1">The sequence shown here is derived from an EMBL/GenBank/DDBJ whole genome shotgun (WGS) entry which is preliminary data.</text>
</comment>
<dbReference type="RefSeq" id="WP_185978593.1">
    <property type="nucleotide sequence ID" value="NZ_JACBGI020000018.1"/>
</dbReference>
<organism evidence="1 2">
    <name type="scientific">Thiomicrorhabdus heinhorstiae</name>
    <dbReference type="NCBI Taxonomy" id="2748010"/>
    <lineage>
        <taxon>Bacteria</taxon>
        <taxon>Pseudomonadati</taxon>
        <taxon>Pseudomonadota</taxon>
        <taxon>Gammaproteobacteria</taxon>
        <taxon>Thiotrichales</taxon>
        <taxon>Piscirickettsiaceae</taxon>
        <taxon>Thiomicrorhabdus</taxon>
    </lineage>
</organism>
<dbReference type="Pfam" id="PF13692">
    <property type="entry name" value="Glyco_trans_1_4"/>
    <property type="match status" value="1"/>
</dbReference>